<dbReference type="RefSeq" id="WP_144307449.1">
    <property type="nucleotide sequence ID" value="NZ_QMIF01000026.1"/>
</dbReference>
<accession>A0A6P1ZAQ1</accession>
<protein>
    <submittedName>
        <fullName evidence="2">Uncharacterized protein</fullName>
    </submittedName>
</protein>
<name>A0A6P1ZAQ1_9BACT</name>
<dbReference type="EMBL" id="QMIF01000026">
    <property type="protein sequence ID" value="TVM30257.1"/>
    <property type="molecule type" value="Genomic_DNA"/>
</dbReference>
<sequence length="209" mass="22384">MGWYEDFQALMQKQNAGAQSQQAAAAQPAATNTAGGSGRQLPDLRQAAFQGTPQFPTPTVDTSQGDTGQGGGFGLGGTTPSLAAYAKAGGADTETMFGTAGRDWAGAFLDATKQNAQAWNSATEERAAQNALMEKLSGQYDALQQSLAAQQNTGPQVDPARIALAIDNGWNGVQPLEQFEWMKKQQPTMYSNQNFYDLIDRLQNRESKR</sequence>
<feature type="region of interest" description="Disordered" evidence="1">
    <location>
        <begin position="14"/>
        <end position="75"/>
    </location>
</feature>
<dbReference type="AlphaFoldDB" id="A0A6P1ZAQ1"/>
<comment type="caution">
    <text evidence="2">The sequence shown here is derived from an EMBL/GenBank/DDBJ whole genome shotgun (WGS) entry which is preliminary data.</text>
</comment>
<gene>
    <name evidence="2" type="ORF">DQK91_21380</name>
</gene>
<organism evidence="2 3">
    <name type="scientific">Oceanidesulfovibrio marinus</name>
    <dbReference type="NCBI Taxonomy" id="370038"/>
    <lineage>
        <taxon>Bacteria</taxon>
        <taxon>Pseudomonadati</taxon>
        <taxon>Thermodesulfobacteriota</taxon>
        <taxon>Desulfovibrionia</taxon>
        <taxon>Desulfovibrionales</taxon>
        <taxon>Desulfovibrionaceae</taxon>
        <taxon>Oceanidesulfovibrio</taxon>
    </lineage>
</organism>
<reference evidence="2 3" key="1">
    <citation type="submission" date="2018-06" db="EMBL/GenBank/DDBJ databases">
        <title>Complete genome of Desulfovibrio marinus P48SEP.</title>
        <authorList>
            <person name="Crispim J.S."/>
            <person name="Vidigal P.M.P."/>
            <person name="Silva L.C.F."/>
            <person name="Araujo L.C."/>
            <person name="Laguardia C.N."/>
            <person name="Dias R.S."/>
            <person name="Sousa M.P."/>
            <person name="Paula S.O."/>
            <person name="Silva C."/>
        </authorList>
    </citation>
    <scope>NUCLEOTIDE SEQUENCE [LARGE SCALE GENOMIC DNA]</scope>
    <source>
        <strain evidence="2 3">P48SEP</strain>
    </source>
</reference>
<dbReference type="Proteomes" id="UP000434052">
    <property type="component" value="Unassembled WGS sequence"/>
</dbReference>
<evidence type="ECO:0000313" key="2">
    <source>
        <dbReference type="EMBL" id="TVM30257.1"/>
    </source>
</evidence>
<proteinExistence type="predicted"/>
<evidence type="ECO:0000313" key="3">
    <source>
        <dbReference type="Proteomes" id="UP000434052"/>
    </source>
</evidence>
<evidence type="ECO:0000256" key="1">
    <source>
        <dbReference type="SAM" id="MobiDB-lite"/>
    </source>
</evidence>
<feature type="compositionally biased region" description="Low complexity" evidence="1">
    <location>
        <begin position="14"/>
        <end position="34"/>
    </location>
</feature>